<evidence type="ECO:0000256" key="5">
    <source>
        <dbReference type="ARBA" id="ARBA00022553"/>
    </source>
</evidence>
<feature type="domain" description="G-protein coupled receptors family 2 profile 1" evidence="23">
    <location>
        <begin position="701"/>
        <end position="750"/>
    </location>
</feature>
<dbReference type="InterPro" id="IPR032471">
    <property type="entry name" value="AGRL2-4_GAIN_subdom_A"/>
</dbReference>
<dbReference type="InterPro" id="IPR036445">
    <property type="entry name" value="GPCR_2_extracell_dom_sf"/>
</dbReference>
<evidence type="ECO:0000256" key="10">
    <source>
        <dbReference type="ARBA" id="ARBA00023040"/>
    </source>
</evidence>
<evidence type="ECO:0000256" key="6">
    <source>
        <dbReference type="ARBA" id="ARBA00022692"/>
    </source>
</evidence>
<feature type="chain" id="PRO_5028071444" evidence="19">
    <location>
        <begin position="28"/>
        <end position="1371"/>
    </location>
</feature>
<dbReference type="PROSITE" id="PS50227">
    <property type="entry name" value="G_PROTEIN_RECEP_F2_3"/>
    <property type="match status" value="1"/>
</dbReference>
<feature type="transmembrane region" description="Helical" evidence="18">
    <location>
        <begin position="1207"/>
        <end position="1229"/>
    </location>
</feature>
<dbReference type="PROSITE" id="PS50041">
    <property type="entry name" value="C_TYPE_LECTIN_2"/>
    <property type="match status" value="1"/>
</dbReference>
<dbReference type="CDD" id="cd00037">
    <property type="entry name" value="CLECT"/>
    <property type="match status" value="1"/>
</dbReference>
<evidence type="ECO:0000256" key="4">
    <source>
        <dbReference type="ARBA" id="ARBA00022475"/>
    </source>
</evidence>
<dbReference type="InterPro" id="IPR000082">
    <property type="entry name" value="SEA_dom"/>
</dbReference>
<keyword evidence="14" id="KW-0325">Glycoprotein</keyword>
<evidence type="ECO:0000259" key="21">
    <source>
        <dbReference type="PROSITE" id="PS50041"/>
    </source>
</evidence>
<dbReference type="FunCoup" id="A0A6P8IRV0">
    <property type="interactions" value="193"/>
</dbReference>
<dbReference type="InterPro" id="IPR001304">
    <property type="entry name" value="C-type_lectin-like"/>
</dbReference>
<feature type="transmembrane region" description="Helical" evidence="18">
    <location>
        <begin position="1101"/>
        <end position="1118"/>
    </location>
</feature>
<name>A0A6P8IRV0_ACTTE</name>
<dbReference type="PROSITE" id="PS00650">
    <property type="entry name" value="G_PROTEIN_RECEP_F2_2"/>
    <property type="match status" value="1"/>
</dbReference>
<comment type="similarity">
    <text evidence="3">Belongs to the G-protein coupled receptor 2 family. Adhesion G-protein coupled receptor (ADGR) subfamily.</text>
</comment>
<dbReference type="Pfam" id="PF00059">
    <property type="entry name" value="Lectin_C"/>
    <property type="match status" value="1"/>
</dbReference>
<dbReference type="InterPro" id="IPR016187">
    <property type="entry name" value="CTDL_fold"/>
</dbReference>
<dbReference type="SMART" id="SM00303">
    <property type="entry name" value="GPS"/>
    <property type="match status" value="1"/>
</dbReference>
<dbReference type="SUPFAM" id="SSF82671">
    <property type="entry name" value="SEA domain"/>
    <property type="match status" value="1"/>
</dbReference>
<feature type="domain" description="C-type lectin" evidence="21">
    <location>
        <begin position="347"/>
        <end position="462"/>
    </location>
</feature>
<dbReference type="InParanoid" id="A0A6P8IRV0"/>
<dbReference type="PROSITE" id="PS50261">
    <property type="entry name" value="G_PROTEIN_RECEP_F2_4"/>
    <property type="match status" value="1"/>
</dbReference>
<dbReference type="SMART" id="SM00008">
    <property type="entry name" value="HormR"/>
    <property type="match status" value="1"/>
</dbReference>
<dbReference type="InterPro" id="IPR057244">
    <property type="entry name" value="GAIN_B"/>
</dbReference>
<dbReference type="SMART" id="SM00192">
    <property type="entry name" value="LDLa"/>
    <property type="match status" value="3"/>
</dbReference>
<dbReference type="InterPro" id="IPR013098">
    <property type="entry name" value="Ig_I-set"/>
</dbReference>
<feature type="compositionally biased region" description="Basic and acidic residues" evidence="17">
    <location>
        <begin position="1359"/>
        <end position="1371"/>
    </location>
</feature>
<dbReference type="InterPro" id="IPR008077">
    <property type="entry name" value="GPCR_2_brain_angio_inhib"/>
</dbReference>
<accession>A0A6P8IRV0</accession>
<dbReference type="SUPFAM" id="SSF81321">
    <property type="entry name" value="Family A G protein-coupled receptor-like"/>
    <property type="match status" value="1"/>
</dbReference>
<evidence type="ECO:0000313" key="26">
    <source>
        <dbReference type="Proteomes" id="UP000515163"/>
    </source>
</evidence>
<evidence type="ECO:0000259" key="24">
    <source>
        <dbReference type="PROSITE" id="PS50261"/>
    </source>
</evidence>
<dbReference type="Pfam" id="PF16489">
    <property type="entry name" value="GAIN"/>
    <property type="match status" value="1"/>
</dbReference>
<dbReference type="Pfam" id="PF00057">
    <property type="entry name" value="Ldl_recept_a"/>
    <property type="match status" value="3"/>
</dbReference>
<keyword evidence="7 19" id="KW-0732">Signal</keyword>
<keyword evidence="26" id="KW-1185">Reference proteome</keyword>
<dbReference type="PROSITE" id="PS50068">
    <property type="entry name" value="LDLRA_2"/>
    <property type="match status" value="3"/>
</dbReference>
<proteinExistence type="inferred from homology"/>
<dbReference type="OrthoDB" id="5971039at2759"/>
<dbReference type="InterPro" id="IPR013783">
    <property type="entry name" value="Ig-like_fold"/>
</dbReference>
<dbReference type="Pfam" id="PF00002">
    <property type="entry name" value="7tm_2"/>
    <property type="match status" value="1"/>
</dbReference>
<dbReference type="InterPro" id="IPR000832">
    <property type="entry name" value="GPCR_2_secretin-like"/>
</dbReference>
<feature type="transmembrane region" description="Helical" evidence="18">
    <location>
        <begin position="1065"/>
        <end position="1089"/>
    </location>
</feature>
<dbReference type="PROSITE" id="PS50835">
    <property type="entry name" value="IG_LIKE"/>
    <property type="match status" value="1"/>
</dbReference>
<dbReference type="InterPro" id="IPR016186">
    <property type="entry name" value="C-type_lectin-like/link_sf"/>
</dbReference>
<dbReference type="SUPFAM" id="SSF56436">
    <property type="entry name" value="C-type lectin-like"/>
    <property type="match status" value="1"/>
</dbReference>
<dbReference type="CDD" id="cd15040">
    <property type="entry name" value="7tmB2_Adhesion"/>
    <property type="match status" value="1"/>
</dbReference>
<dbReference type="PROSITE" id="PS00022">
    <property type="entry name" value="EGF_1"/>
    <property type="match status" value="1"/>
</dbReference>
<feature type="disulfide bond" evidence="16">
    <location>
        <begin position="223"/>
        <end position="241"/>
    </location>
</feature>
<dbReference type="GO" id="GO:0007166">
    <property type="term" value="P:cell surface receptor signaling pathway"/>
    <property type="evidence" value="ECO:0007669"/>
    <property type="project" value="InterPro"/>
</dbReference>
<feature type="disulfide bond" evidence="16">
    <location>
        <begin position="305"/>
        <end position="323"/>
    </location>
</feature>
<dbReference type="Gene3D" id="4.10.400.10">
    <property type="entry name" value="Low-density Lipoprotein Receptor"/>
    <property type="match status" value="3"/>
</dbReference>
<keyword evidence="10" id="KW-0297">G-protein coupled receptor</keyword>
<evidence type="ECO:0000256" key="1">
    <source>
        <dbReference type="ARBA" id="ARBA00004651"/>
    </source>
</evidence>
<feature type="disulfide bond" evidence="16">
    <location>
        <begin position="274"/>
        <end position="289"/>
    </location>
</feature>
<dbReference type="KEGG" id="aten:116304162"/>
<feature type="transmembrane region" description="Helical" evidence="18">
    <location>
        <begin position="1168"/>
        <end position="1187"/>
    </location>
</feature>
<comment type="caution">
    <text evidence="16">Lacks conserved residue(s) required for the propagation of feature annotation.</text>
</comment>
<evidence type="ECO:0000256" key="18">
    <source>
        <dbReference type="SAM" id="Phobius"/>
    </source>
</evidence>
<dbReference type="PROSITE" id="PS01209">
    <property type="entry name" value="LDLRA_1"/>
    <property type="match status" value="2"/>
</dbReference>
<dbReference type="Gene3D" id="2.10.25.10">
    <property type="entry name" value="Laminin"/>
    <property type="match status" value="1"/>
</dbReference>
<evidence type="ECO:0000259" key="23">
    <source>
        <dbReference type="PROSITE" id="PS50227"/>
    </source>
</evidence>
<dbReference type="GeneID" id="116304162"/>
<dbReference type="GO" id="GO:0004930">
    <property type="term" value="F:G protein-coupled receptor activity"/>
    <property type="evidence" value="ECO:0007669"/>
    <property type="project" value="UniProtKB-KW"/>
</dbReference>
<dbReference type="InterPro" id="IPR036055">
    <property type="entry name" value="LDL_receptor-like_sf"/>
</dbReference>
<evidence type="ECO:0000256" key="14">
    <source>
        <dbReference type="ARBA" id="ARBA00023180"/>
    </source>
</evidence>
<evidence type="ECO:0000256" key="8">
    <source>
        <dbReference type="ARBA" id="ARBA00022737"/>
    </source>
</evidence>
<feature type="disulfide bond" evidence="16">
    <location>
        <begin position="298"/>
        <end position="310"/>
    </location>
</feature>
<feature type="domain" description="SEA" evidence="20">
    <location>
        <begin position="589"/>
        <end position="696"/>
    </location>
</feature>
<evidence type="ECO:0000256" key="19">
    <source>
        <dbReference type="SAM" id="SignalP"/>
    </source>
</evidence>
<dbReference type="InterPro" id="IPR007110">
    <property type="entry name" value="Ig-like_dom"/>
</dbReference>
<dbReference type="InterPro" id="IPR036179">
    <property type="entry name" value="Ig-like_dom_sf"/>
</dbReference>
<comment type="subcellular location">
    <subcellularLocation>
        <location evidence="1">Cell membrane</location>
        <topology evidence="1">Multi-pass membrane protein</topology>
    </subcellularLocation>
</comment>
<dbReference type="InterPro" id="IPR017981">
    <property type="entry name" value="GPCR_2-like_7TM"/>
</dbReference>
<dbReference type="InterPro" id="IPR046338">
    <property type="entry name" value="GAIN_dom_sf"/>
</dbReference>
<dbReference type="InterPro" id="IPR001879">
    <property type="entry name" value="GPCR_2_extracellular_dom"/>
</dbReference>
<feature type="signal peptide" evidence="19">
    <location>
        <begin position="1"/>
        <end position="27"/>
    </location>
</feature>
<dbReference type="FunFam" id="1.20.1070.10:FF:000058">
    <property type="entry name" value="Adhesion G protein-coupled receptor F5"/>
    <property type="match status" value="1"/>
</dbReference>
<evidence type="ECO:0000256" key="2">
    <source>
        <dbReference type="ARBA" id="ARBA00006373"/>
    </source>
</evidence>
<dbReference type="Gene3D" id="1.20.1070.10">
    <property type="entry name" value="Rhodopsin 7-helix transmembrane proteins"/>
    <property type="match status" value="1"/>
</dbReference>
<protein>
    <submittedName>
        <fullName evidence="27">Uncharacterized protein LOC116304162 isoform X1</fullName>
    </submittedName>
</protein>
<evidence type="ECO:0000256" key="17">
    <source>
        <dbReference type="SAM" id="MobiDB-lite"/>
    </source>
</evidence>
<dbReference type="InterPro" id="IPR017983">
    <property type="entry name" value="GPCR_2_secretin-like_CS"/>
</dbReference>
<evidence type="ECO:0000256" key="9">
    <source>
        <dbReference type="ARBA" id="ARBA00022989"/>
    </source>
</evidence>
<feature type="disulfide bond" evidence="16">
    <location>
        <begin position="262"/>
        <end position="280"/>
    </location>
</feature>
<gene>
    <name evidence="27" type="primary">LOC116304162</name>
</gene>
<dbReference type="SUPFAM" id="SSF48726">
    <property type="entry name" value="Immunoglobulin"/>
    <property type="match status" value="1"/>
</dbReference>
<dbReference type="PANTHER" id="PTHR12011">
    <property type="entry name" value="ADHESION G-PROTEIN COUPLED RECEPTOR"/>
    <property type="match status" value="1"/>
</dbReference>
<keyword evidence="15" id="KW-0807">Transducer</keyword>
<dbReference type="Pfam" id="PF01390">
    <property type="entry name" value="SEA"/>
    <property type="match status" value="1"/>
</dbReference>
<dbReference type="Gene3D" id="1.25.40.610">
    <property type="match status" value="1"/>
</dbReference>
<keyword evidence="8" id="KW-0677">Repeat</keyword>
<dbReference type="SUPFAM" id="SSF52058">
    <property type="entry name" value="L domain-like"/>
    <property type="match status" value="1"/>
</dbReference>
<feature type="disulfide bond" evidence="16">
    <location>
        <begin position="235"/>
        <end position="250"/>
    </location>
</feature>
<feature type="compositionally biased region" description="Polar residues" evidence="17">
    <location>
        <begin position="1329"/>
        <end position="1351"/>
    </location>
</feature>
<feature type="domain" description="G-protein coupled receptors family 2 profile 2" evidence="24">
    <location>
        <begin position="1063"/>
        <end position="1303"/>
    </location>
</feature>
<evidence type="ECO:0000256" key="15">
    <source>
        <dbReference type="ARBA" id="ARBA00023224"/>
    </source>
</evidence>
<organism evidence="26 27">
    <name type="scientific">Actinia tenebrosa</name>
    <name type="common">Australian red waratah sea anemone</name>
    <dbReference type="NCBI Taxonomy" id="6105"/>
    <lineage>
        <taxon>Eukaryota</taxon>
        <taxon>Metazoa</taxon>
        <taxon>Cnidaria</taxon>
        <taxon>Anthozoa</taxon>
        <taxon>Hexacorallia</taxon>
        <taxon>Actiniaria</taxon>
        <taxon>Actiniidae</taxon>
        <taxon>Actinia</taxon>
    </lineage>
</organism>
<evidence type="ECO:0000256" key="16">
    <source>
        <dbReference type="PROSITE-ProRule" id="PRU00124"/>
    </source>
</evidence>
<dbReference type="Gene3D" id="2.60.40.10">
    <property type="entry name" value="Immunoglobulins"/>
    <property type="match status" value="1"/>
</dbReference>
<dbReference type="Pfam" id="PF07679">
    <property type="entry name" value="I-set"/>
    <property type="match status" value="1"/>
</dbReference>
<dbReference type="RefSeq" id="XP_031569694.1">
    <property type="nucleotide sequence ID" value="XM_031713834.1"/>
</dbReference>
<feature type="transmembrane region" description="Helical" evidence="18">
    <location>
        <begin position="1250"/>
        <end position="1273"/>
    </location>
</feature>
<evidence type="ECO:0000256" key="13">
    <source>
        <dbReference type="ARBA" id="ARBA00023170"/>
    </source>
</evidence>
<evidence type="ECO:0000313" key="27">
    <source>
        <dbReference type="RefSeq" id="XP_031569694.1"/>
    </source>
</evidence>
<feature type="domain" description="GAIN-B" evidence="22">
    <location>
        <begin position="903"/>
        <end position="1057"/>
    </location>
</feature>
<dbReference type="Pfam" id="PF01825">
    <property type="entry name" value="GPS"/>
    <property type="match status" value="1"/>
</dbReference>
<dbReference type="InterPro" id="IPR000203">
    <property type="entry name" value="GPS"/>
</dbReference>
<dbReference type="PRINTS" id="PR01694">
    <property type="entry name" value="BAIPRECURSOR"/>
</dbReference>
<evidence type="ECO:0000256" key="7">
    <source>
        <dbReference type="ARBA" id="ARBA00022729"/>
    </source>
</evidence>
<evidence type="ECO:0000256" key="11">
    <source>
        <dbReference type="ARBA" id="ARBA00023136"/>
    </source>
</evidence>
<dbReference type="InterPro" id="IPR023415">
    <property type="entry name" value="LDLR_class-A_CS"/>
</dbReference>
<feature type="disulfide bond" evidence="16">
    <location>
        <begin position="216"/>
        <end position="228"/>
    </location>
</feature>
<feature type="disulfide bond" evidence="16">
    <location>
        <begin position="317"/>
        <end position="332"/>
    </location>
</feature>
<dbReference type="SUPFAM" id="SSF57424">
    <property type="entry name" value="LDL receptor-like module"/>
    <property type="match status" value="3"/>
</dbReference>
<keyword evidence="11 18" id="KW-0472">Membrane</keyword>
<evidence type="ECO:0000259" key="20">
    <source>
        <dbReference type="PROSITE" id="PS50024"/>
    </source>
</evidence>
<sequence>MALFKSNAVSIFLVFYGFSCNFLPSTSNNLEVCNLCRCYNLFGLAVVNCSSSGVPKIIPDEAKYLDLSNNGISSLRQHHIEAFKNVEIIDLTNNPLNCDCHLALSIKELTSASSVVKGKCSRPTDLAGVNIDHIYLKITPCNFSGSTHVNVISQRVRRSSELKQCIPGTPDCAYVVCGGWFLWLPTTTHWGCCNGVIHNLTSSYCEANMGVRVKQCTKNDFRCNNQHCLPRYWVCNDYNDCQDGSDQVGCLKCGNSTLHFQCKNGNCIDKNRVCDTYNDCGDGSDEMFCRFSFMMGWCGSMEYRCPNERCVSGAKLCDGRNDCGDDSDEQGCFKDSSKKCPDGWTFLNQRCYKIEYQLFPWSTAQATCASNGGHLTKITSQEEEDTLKNLITSQHSGSLSFWIGLSRGASQGFQWTDSVAVGKYTSWEYGEPSVGKNCVSLINNTMKWRAENCDLGIPFICTRDSLCKHNCQNKGTCQSSRCVCAADWSGEDCSFKFPNITSLDDIDIKVLYNSNISLSCQSTGVPRPNVEWLVNEQAVAGQRDIKVFNEPFITNITIHVKSNTEMRCTSKNRGGLDSVRIRVTVEDDDVVNVKAIIRLWNMKYDKSLENPLSGEYQALASRLTYAISSLYQNKLGYKGLGILSFRPGSLTCEVLVRFSKNSEEELTRILKDAINSGMIANLTVDSKYLALEKKNKACPPDFFNVTWFASLPSNIRVQRCPHGSIGTARRRCSENGQWEHPDYTQCVTQDILDLKHRMDTALNKTTPSPSEIQSILDDLVRKSHREKGDAKIAGDIKTCTQILKEVVDYNTKHTGDTETNVDNIRNFLSSASNLLDYENKQELVILQESDNITSLLIYVLEGFGLQAAGGLETSASRTKQYVADNLVMGITLVSMASPDDVTFPNYTDQHMTSRSEWNSMLEKNYIVLPKSTFDSNNKIKNKVSRVSSFLYRTLSTFLNIPSAYSKVGDEFLLSSNVISASIKPSVSLRDPVKTIYGKVQDPDKPLACVFWDFSLNSKKGAWSRDGCSLSSRDGSKITCECNHLTNFAVLMDISNVKGHEFPLRIISSVGCAVSLLGLVITLFVHFIFWRNLKSEKTIIHVNLCVALLTANIILLAGLESTKYKSLCTAVAVLLHYFFLCALAWMLVEGIQIYVAIVMVFQFERKRKYFYLIGWGTPLMIVGISMAVTQMKGYGGENACWLSSDGGLIFAFIGPVLAVVLVNIIIFILVMRAMMTTHKMISADEIQKARVAGKCCAVLLPLLGLTWLFGVLAIDSSTVVFLYLFAIFNSLQGFFIFIFHCLLDLQVQTAVKSWSVKRERTESNLGLRALSSSSNPSNRLDTRTSSAASTLPTDKRRKNKSEQKDNFDTVVV</sequence>
<dbReference type="SUPFAM" id="SSF111418">
    <property type="entry name" value="Hormone receptor domain"/>
    <property type="match status" value="1"/>
</dbReference>
<dbReference type="Gene3D" id="4.10.1240.10">
    <property type="entry name" value="GPCR, family 2, extracellular hormone receptor domain"/>
    <property type="match status" value="1"/>
</dbReference>
<feature type="transmembrane region" description="Helical" evidence="18">
    <location>
        <begin position="1130"/>
        <end position="1156"/>
    </location>
</feature>
<keyword evidence="5" id="KW-0597">Phosphoprotein</keyword>
<keyword evidence="13" id="KW-0675">Receptor</keyword>
<evidence type="ECO:0000256" key="12">
    <source>
        <dbReference type="ARBA" id="ARBA00023157"/>
    </source>
</evidence>
<feature type="region of interest" description="Disordered" evidence="17">
    <location>
        <begin position="1326"/>
        <end position="1371"/>
    </location>
</feature>
<dbReference type="GO" id="GO:0005886">
    <property type="term" value="C:plasma membrane"/>
    <property type="evidence" value="ECO:0007669"/>
    <property type="project" value="UniProtKB-SubCell"/>
</dbReference>
<keyword evidence="6 18" id="KW-0812">Transmembrane</keyword>
<dbReference type="PRINTS" id="PR00249">
    <property type="entry name" value="GPCRSECRETIN"/>
</dbReference>
<dbReference type="Gene3D" id="2.60.220.50">
    <property type="match status" value="1"/>
</dbReference>
<dbReference type="Gene3D" id="3.30.70.960">
    <property type="entry name" value="SEA domain"/>
    <property type="match status" value="1"/>
</dbReference>
<comment type="similarity">
    <text evidence="2">Belongs to the EGF domain peptide family.</text>
</comment>
<keyword evidence="4" id="KW-1003">Cell membrane</keyword>
<dbReference type="InterPro" id="IPR036364">
    <property type="entry name" value="SEA_dom_sf"/>
</dbReference>
<dbReference type="Gene3D" id="3.80.10.10">
    <property type="entry name" value="Ribonuclease Inhibitor"/>
    <property type="match status" value="1"/>
</dbReference>
<keyword evidence="12 16" id="KW-1015">Disulfide bond</keyword>
<keyword evidence="9 18" id="KW-1133">Transmembrane helix</keyword>
<dbReference type="PROSITE" id="PS50221">
    <property type="entry name" value="GAIN_B"/>
    <property type="match status" value="1"/>
</dbReference>
<feature type="transmembrane region" description="Helical" evidence="18">
    <location>
        <begin position="1279"/>
        <end position="1302"/>
    </location>
</feature>
<dbReference type="InterPro" id="IPR000742">
    <property type="entry name" value="EGF"/>
</dbReference>
<evidence type="ECO:0000259" key="25">
    <source>
        <dbReference type="PROSITE" id="PS50835"/>
    </source>
</evidence>
<dbReference type="PROSITE" id="PS50024">
    <property type="entry name" value="SEA"/>
    <property type="match status" value="1"/>
</dbReference>
<evidence type="ECO:0000259" key="22">
    <source>
        <dbReference type="PROSITE" id="PS50221"/>
    </source>
</evidence>
<dbReference type="CDD" id="cd00112">
    <property type="entry name" value="LDLa"/>
    <property type="match status" value="3"/>
</dbReference>
<reference evidence="27" key="1">
    <citation type="submission" date="2025-08" db="UniProtKB">
        <authorList>
            <consortium name="RefSeq"/>
        </authorList>
    </citation>
    <scope>IDENTIFICATION</scope>
    <source>
        <tissue evidence="27">Tentacle</tissue>
    </source>
</reference>
<dbReference type="InterPro" id="IPR002172">
    <property type="entry name" value="LDrepeatLR_classA_rpt"/>
</dbReference>
<dbReference type="SMART" id="SM00034">
    <property type="entry name" value="CLECT"/>
    <property type="match status" value="1"/>
</dbReference>
<dbReference type="InterPro" id="IPR032675">
    <property type="entry name" value="LRR_dom_sf"/>
</dbReference>
<evidence type="ECO:0000256" key="3">
    <source>
        <dbReference type="ARBA" id="ARBA00007343"/>
    </source>
</evidence>
<feature type="domain" description="Ig-like" evidence="25">
    <location>
        <begin position="498"/>
        <end position="584"/>
    </location>
</feature>
<dbReference type="Proteomes" id="UP000515163">
    <property type="component" value="Unplaced"/>
</dbReference>
<dbReference type="PANTHER" id="PTHR12011:SF347">
    <property type="entry name" value="FI21270P1-RELATED"/>
    <property type="match status" value="1"/>
</dbReference>
<dbReference type="Gene3D" id="3.10.100.10">
    <property type="entry name" value="Mannose-Binding Protein A, subunit A"/>
    <property type="match status" value="1"/>
</dbReference>